<dbReference type="FunFam" id="1.10.1040.10:FF:000017">
    <property type="entry name" value="2-dehydropantoate 2-reductase"/>
    <property type="match status" value="1"/>
</dbReference>
<evidence type="ECO:0000259" key="6">
    <source>
        <dbReference type="Pfam" id="PF08546"/>
    </source>
</evidence>
<dbReference type="InterPro" id="IPR013328">
    <property type="entry name" value="6PGD_dom2"/>
</dbReference>
<dbReference type="GO" id="GO:0005737">
    <property type="term" value="C:cytoplasm"/>
    <property type="evidence" value="ECO:0007669"/>
    <property type="project" value="TreeGrafter"/>
</dbReference>
<name>A0A139GY47_9PEZI</name>
<dbReference type="EMBL" id="LFZN01000234">
    <property type="protein sequence ID" value="KXS95089.1"/>
    <property type="molecule type" value="Genomic_DNA"/>
</dbReference>
<dbReference type="PANTHER" id="PTHR21708">
    <property type="entry name" value="PROBABLE 2-DEHYDROPANTOATE 2-REDUCTASE"/>
    <property type="match status" value="1"/>
</dbReference>
<sequence length="337" mass="36701">MDKSKVNVLVVGGGGVGTIAALNLEAGGLAEVSMVLRSNYQHVKIHGYSIESEDHGSIAGWRPTQVLDKVPSNHSDDTRQFDFLVIATKNIPGNGPSLVEIVRPAVTRSTSILLLQNGLNIEKPFISAFPENVILSGISMMGSREVETGVIQHTGHDSSLIGVFPGQKGPEQIGLKAARDFCNIYSAAGKATCLYDSDVPWSRWRKLVYNACFNPICAITGLDTSSIRLAEDSVETLVRPAMEEIRACAAAAGHELPENIADTTIQFDPIEMHYVPSMLEDLRRGNLIEYENILGEPLRTGQKLGVPMPTISFLYSICKAIQWKLKNEGLRTEVNAQ</sequence>
<dbReference type="GO" id="GO:0008677">
    <property type="term" value="F:2-dehydropantoate 2-reductase activity"/>
    <property type="evidence" value="ECO:0007669"/>
    <property type="project" value="UniProtKB-EC"/>
</dbReference>
<dbReference type="Proteomes" id="UP000070133">
    <property type="component" value="Unassembled WGS sequence"/>
</dbReference>
<dbReference type="SUPFAM" id="SSF48179">
    <property type="entry name" value="6-phosphogluconate dehydrogenase C-terminal domain-like"/>
    <property type="match status" value="1"/>
</dbReference>
<comment type="catalytic activity">
    <reaction evidence="4">
        <text>(R)-pantoate + NADP(+) = 2-dehydropantoate + NADPH + H(+)</text>
        <dbReference type="Rhea" id="RHEA:16233"/>
        <dbReference type="ChEBI" id="CHEBI:11561"/>
        <dbReference type="ChEBI" id="CHEBI:15378"/>
        <dbReference type="ChEBI" id="CHEBI:15980"/>
        <dbReference type="ChEBI" id="CHEBI:57783"/>
        <dbReference type="ChEBI" id="CHEBI:58349"/>
        <dbReference type="EC" id="1.1.1.169"/>
    </reaction>
</comment>
<dbReference type="STRING" id="321146.A0A139GY47"/>
<dbReference type="InterPro" id="IPR051402">
    <property type="entry name" value="KPR-Related"/>
</dbReference>
<proteinExistence type="inferred from homology"/>
<dbReference type="InterPro" id="IPR013752">
    <property type="entry name" value="KPA_reductase"/>
</dbReference>
<dbReference type="InterPro" id="IPR003710">
    <property type="entry name" value="ApbA"/>
</dbReference>
<feature type="domain" description="Ketopantoate reductase C-terminal" evidence="6">
    <location>
        <begin position="201"/>
        <end position="322"/>
    </location>
</feature>
<keyword evidence="8" id="KW-1185">Reference proteome</keyword>
<dbReference type="EC" id="1.1.1.169" evidence="4"/>
<dbReference type="InterPro" id="IPR013332">
    <property type="entry name" value="KPR_N"/>
</dbReference>
<evidence type="ECO:0000313" key="7">
    <source>
        <dbReference type="EMBL" id="KXS95089.1"/>
    </source>
</evidence>
<reference evidence="7 8" key="1">
    <citation type="submission" date="2015-07" db="EMBL/GenBank/DDBJ databases">
        <title>Comparative genomics of the Sigatoka disease complex on banana suggests a link between parallel evolutionary changes in Pseudocercospora fijiensis and Pseudocercospora eumusae and increased virulence on the banana host.</title>
        <authorList>
            <person name="Chang T.-C."/>
            <person name="Salvucci A."/>
            <person name="Crous P.W."/>
            <person name="Stergiopoulos I."/>
        </authorList>
    </citation>
    <scope>NUCLEOTIDE SEQUENCE [LARGE SCALE GENOMIC DNA]</scope>
    <source>
        <strain evidence="7 8">CBS 114824</strain>
    </source>
</reference>
<dbReference type="NCBIfam" id="TIGR00745">
    <property type="entry name" value="apbA_panE"/>
    <property type="match status" value="1"/>
</dbReference>
<protein>
    <recommendedName>
        <fullName evidence="4">2-dehydropantoate 2-reductase</fullName>
        <ecNumber evidence="4">1.1.1.169</ecNumber>
    </recommendedName>
    <alternativeName>
        <fullName evidence="4">Ketopantoate reductase</fullName>
    </alternativeName>
</protein>
<dbReference type="GO" id="GO:0015940">
    <property type="term" value="P:pantothenate biosynthetic process"/>
    <property type="evidence" value="ECO:0007669"/>
    <property type="project" value="InterPro"/>
</dbReference>
<evidence type="ECO:0000256" key="2">
    <source>
        <dbReference type="ARBA" id="ARBA00022857"/>
    </source>
</evidence>
<dbReference type="Gene3D" id="1.10.1040.10">
    <property type="entry name" value="N-(1-d-carboxylethyl)-l-norvaline Dehydrogenase, domain 2"/>
    <property type="match status" value="1"/>
</dbReference>
<evidence type="ECO:0000259" key="5">
    <source>
        <dbReference type="Pfam" id="PF02558"/>
    </source>
</evidence>
<accession>A0A139GY47</accession>
<dbReference type="OrthoDB" id="3609at2759"/>
<dbReference type="InterPro" id="IPR008927">
    <property type="entry name" value="6-PGluconate_DH-like_C_sf"/>
</dbReference>
<evidence type="ECO:0000256" key="3">
    <source>
        <dbReference type="ARBA" id="ARBA00023002"/>
    </source>
</evidence>
<evidence type="ECO:0000256" key="4">
    <source>
        <dbReference type="RuleBase" id="RU362068"/>
    </source>
</evidence>
<dbReference type="InterPro" id="IPR036291">
    <property type="entry name" value="NAD(P)-bd_dom_sf"/>
</dbReference>
<dbReference type="PANTHER" id="PTHR21708:SF30">
    <property type="entry name" value="2-DEHYDROPANTOATE 2-REDUCTASE-RELATED"/>
    <property type="match status" value="1"/>
</dbReference>
<comment type="similarity">
    <text evidence="1 4">Belongs to the ketopantoate reductase family.</text>
</comment>
<evidence type="ECO:0000256" key="1">
    <source>
        <dbReference type="ARBA" id="ARBA00007870"/>
    </source>
</evidence>
<gene>
    <name evidence="7" type="ORF">AC578_9575</name>
</gene>
<dbReference type="Gene3D" id="3.40.50.720">
    <property type="entry name" value="NAD(P)-binding Rossmann-like Domain"/>
    <property type="match status" value="1"/>
</dbReference>
<keyword evidence="3 4" id="KW-0560">Oxidoreductase</keyword>
<dbReference type="AlphaFoldDB" id="A0A139GY47"/>
<comment type="caution">
    <text evidence="7">The sequence shown here is derived from an EMBL/GenBank/DDBJ whole genome shotgun (WGS) entry which is preliminary data.</text>
</comment>
<organism evidence="7 8">
    <name type="scientific">Pseudocercospora eumusae</name>
    <dbReference type="NCBI Taxonomy" id="321146"/>
    <lineage>
        <taxon>Eukaryota</taxon>
        <taxon>Fungi</taxon>
        <taxon>Dikarya</taxon>
        <taxon>Ascomycota</taxon>
        <taxon>Pezizomycotina</taxon>
        <taxon>Dothideomycetes</taxon>
        <taxon>Dothideomycetidae</taxon>
        <taxon>Mycosphaerellales</taxon>
        <taxon>Mycosphaerellaceae</taxon>
        <taxon>Pseudocercospora</taxon>
    </lineage>
</organism>
<feature type="domain" description="Ketopantoate reductase N-terminal" evidence="5">
    <location>
        <begin position="8"/>
        <end position="165"/>
    </location>
</feature>
<keyword evidence="2 4" id="KW-0521">NADP</keyword>
<evidence type="ECO:0000313" key="8">
    <source>
        <dbReference type="Proteomes" id="UP000070133"/>
    </source>
</evidence>
<dbReference type="SUPFAM" id="SSF51735">
    <property type="entry name" value="NAD(P)-binding Rossmann-fold domains"/>
    <property type="match status" value="1"/>
</dbReference>
<dbReference type="Pfam" id="PF02558">
    <property type="entry name" value="ApbA"/>
    <property type="match status" value="1"/>
</dbReference>
<comment type="function">
    <text evidence="4">Catalyzes the NADPH-dependent reduction of ketopantoate into pantoic acid.</text>
</comment>
<dbReference type="Pfam" id="PF08546">
    <property type="entry name" value="ApbA_C"/>
    <property type="match status" value="1"/>
</dbReference>